<dbReference type="EnsemblPlants" id="Pp3c20_16110V3.3">
    <property type="protein sequence ID" value="Pp3c20_16110V3.3"/>
    <property type="gene ID" value="Pp3c20_16110"/>
</dbReference>
<reference evidence="2 3" key="2">
    <citation type="journal article" date="2018" name="Plant J.">
        <title>The Physcomitrella patens chromosome-scale assembly reveals moss genome structure and evolution.</title>
        <authorList>
            <person name="Lang D."/>
            <person name="Ullrich K.K."/>
            <person name="Murat F."/>
            <person name="Fuchs J."/>
            <person name="Jenkins J."/>
            <person name="Haas F.B."/>
            <person name="Piednoel M."/>
            <person name="Gundlach H."/>
            <person name="Van Bel M."/>
            <person name="Meyberg R."/>
            <person name="Vives C."/>
            <person name="Morata J."/>
            <person name="Symeonidi A."/>
            <person name="Hiss M."/>
            <person name="Muchero W."/>
            <person name="Kamisugi Y."/>
            <person name="Saleh O."/>
            <person name="Blanc G."/>
            <person name="Decker E.L."/>
            <person name="van Gessel N."/>
            <person name="Grimwood J."/>
            <person name="Hayes R.D."/>
            <person name="Graham S.W."/>
            <person name="Gunter L.E."/>
            <person name="McDaniel S.F."/>
            <person name="Hoernstein S.N.W."/>
            <person name="Larsson A."/>
            <person name="Li F.W."/>
            <person name="Perroud P.F."/>
            <person name="Phillips J."/>
            <person name="Ranjan P."/>
            <person name="Rokshar D.S."/>
            <person name="Rothfels C.J."/>
            <person name="Schneider L."/>
            <person name="Shu S."/>
            <person name="Stevenson D.W."/>
            <person name="Thummler F."/>
            <person name="Tillich M."/>
            <person name="Villarreal Aguilar J.C."/>
            <person name="Widiez T."/>
            <person name="Wong G.K."/>
            <person name="Wymore A."/>
            <person name="Zhang Y."/>
            <person name="Zimmer A.D."/>
            <person name="Quatrano R.S."/>
            <person name="Mayer K.F.X."/>
            <person name="Goodstein D."/>
            <person name="Casacuberta J.M."/>
            <person name="Vandepoele K."/>
            <person name="Reski R."/>
            <person name="Cuming A.C."/>
            <person name="Tuskan G.A."/>
            <person name="Maumus F."/>
            <person name="Salse J."/>
            <person name="Schmutz J."/>
            <person name="Rensing S.A."/>
        </authorList>
    </citation>
    <scope>NUCLEOTIDE SEQUENCE [LARGE SCALE GENOMIC DNA]</scope>
    <source>
        <strain evidence="2 3">cv. Gransden 2004</strain>
    </source>
</reference>
<reference evidence="2" key="3">
    <citation type="submission" date="2020-12" db="UniProtKB">
        <authorList>
            <consortium name="EnsemblPlants"/>
        </authorList>
    </citation>
    <scope>IDENTIFICATION</scope>
</reference>
<organism evidence="2 3">
    <name type="scientific">Physcomitrium patens</name>
    <name type="common">Spreading-leaved earth moss</name>
    <name type="synonym">Physcomitrella patens</name>
    <dbReference type="NCBI Taxonomy" id="3218"/>
    <lineage>
        <taxon>Eukaryota</taxon>
        <taxon>Viridiplantae</taxon>
        <taxon>Streptophyta</taxon>
        <taxon>Embryophyta</taxon>
        <taxon>Bryophyta</taxon>
        <taxon>Bryophytina</taxon>
        <taxon>Bryopsida</taxon>
        <taxon>Funariidae</taxon>
        <taxon>Funariales</taxon>
        <taxon>Funariaceae</taxon>
        <taxon>Physcomitrium</taxon>
    </lineage>
</organism>
<protein>
    <submittedName>
        <fullName evidence="2">Uncharacterized protein</fullName>
    </submittedName>
</protein>
<feature type="region of interest" description="Disordered" evidence="1">
    <location>
        <begin position="1"/>
        <end position="25"/>
    </location>
</feature>
<dbReference type="Gramene" id="Pp3c20_16110V3.2">
    <property type="protein sequence ID" value="Pp3c20_16110V3.2"/>
    <property type="gene ID" value="Pp3c20_16110"/>
</dbReference>
<dbReference type="EnsemblPlants" id="Pp3c20_16110V3.2">
    <property type="protein sequence ID" value="Pp3c20_16110V3.2"/>
    <property type="gene ID" value="Pp3c20_16110"/>
</dbReference>
<dbReference type="Gramene" id="Pp3c20_16110V3.3">
    <property type="protein sequence ID" value="Pp3c20_16110V3.3"/>
    <property type="gene ID" value="Pp3c20_16110"/>
</dbReference>
<name>A0A7I4C8Z0_PHYPA</name>
<dbReference type="InParanoid" id="A0A7I4C8Z0"/>
<feature type="compositionally biased region" description="Polar residues" evidence="1">
    <location>
        <begin position="1"/>
        <end position="17"/>
    </location>
</feature>
<evidence type="ECO:0000313" key="3">
    <source>
        <dbReference type="Proteomes" id="UP000006727"/>
    </source>
</evidence>
<keyword evidence="3" id="KW-1185">Reference proteome</keyword>
<evidence type="ECO:0000256" key="1">
    <source>
        <dbReference type="SAM" id="MobiDB-lite"/>
    </source>
</evidence>
<accession>A0A7I4C8Z0</accession>
<dbReference type="EMBL" id="ABEU02000020">
    <property type="status" value="NOT_ANNOTATED_CDS"/>
    <property type="molecule type" value="Genomic_DNA"/>
</dbReference>
<evidence type="ECO:0000313" key="2">
    <source>
        <dbReference type="EnsemblPlants" id="Pp3c20_16110V3.3"/>
    </source>
</evidence>
<dbReference type="AlphaFoldDB" id="A0A7I4C8Z0"/>
<proteinExistence type="predicted"/>
<reference evidence="2 3" key="1">
    <citation type="journal article" date="2008" name="Science">
        <title>The Physcomitrella genome reveals evolutionary insights into the conquest of land by plants.</title>
        <authorList>
            <person name="Rensing S."/>
            <person name="Lang D."/>
            <person name="Zimmer A."/>
            <person name="Terry A."/>
            <person name="Salamov A."/>
            <person name="Shapiro H."/>
            <person name="Nishiyama T."/>
            <person name="Perroud P.-F."/>
            <person name="Lindquist E."/>
            <person name="Kamisugi Y."/>
            <person name="Tanahashi T."/>
            <person name="Sakakibara K."/>
            <person name="Fujita T."/>
            <person name="Oishi K."/>
            <person name="Shin-I T."/>
            <person name="Kuroki Y."/>
            <person name="Toyoda A."/>
            <person name="Suzuki Y."/>
            <person name="Hashimoto A."/>
            <person name="Yamaguchi K."/>
            <person name="Sugano A."/>
            <person name="Kohara Y."/>
            <person name="Fujiyama A."/>
            <person name="Anterola A."/>
            <person name="Aoki S."/>
            <person name="Ashton N."/>
            <person name="Barbazuk W.B."/>
            <person name="Barker E."/>
            <person name="Bennetzen J."/>
            <person name="Bezanilla M."/>
            <person name="Blankenship R."/>
            <person name="Cho S.H."/>
            <person name="Dutcher S."/>
            <person name="Estelle M."/>
            <person name="Fawcett J.A."/>
            <person name="Gundlach H."/>
            <person name="Hanada K."/>
            <person name="Heyl A."/>
            <person name="Hicks K.A."/>
            <person name="Hugh J."/>
            <person name="Lohr M."/>
            <person name="Mayer K."/>
            <person name="Melkozernov A."/>
            <person name="Murata T."/>
            <person name="Nelson D."/>
            <person name="Pils B."/>
            <person name="Prigge M."/>
            <person name="Reiss B."/>
            <person name="Renner T."/>
            <person name="Rombauts S."/>
            <person name="Rushton P."/>
            <person name="Sanderfoot A."/>
            <person name="Schween G."/>
            <person name="Shiu S.-H."/>
            <person name="Stueber K."/>
            <person name="Theodoulou F.L."/>
            <person name="Tu H."/>
            <person name="Van de Peer Y."/>
            <person name="Verrier P.J."/>
            <person name="Waters E."/>
            <person name="Wood A."/>
            <person name="Yang L."/>
            <person name="Cove D."/>
            <person name="Cuming A."/>
            <person name="Hasebe M."/>
            <person name="Lucas S."/>
            <person name="Mishler D.B."/>
            <person name="Reski R."/>
            <person name="Grigoriev I."/>
            <person name="Quatrano R.S."/>
            <person name="Boore J.L."/>
        </authorList>
    </citation>
    <scope>NUCLEOTIDE SEQUENCE [LARGE SCALE GENOMIC DNA]</scope>
    <source>
        <strain evidence="2 3">cv. Gransden 2004</strain>
    </source>
</reference>
<sequence length="123" mass="13192">MSISSRVSTGVDTNIQASDRPLRASGLPIRQREEALESKVVSEQAASLNKLVQHELGLGVKFGCNQGTIFAQARGEAVKLPSTWSLATASTASMVGGRGRGSRDLCASKNSDWMNEILWMNVN</sequence>
<dbReference type="Proteomes" id="UP000006727">
    <property type="component" value="Chromosome 20"/>
</dbReference>